<keyword evidence="2" id="KW-1185">Reference proteome</keyword>
<dbReference type="AlphaFoldDB" id="A0A3M8Q4J2"/>
<gene>
    <name evidence="1" type="ORF">EBI00_08680</name>
</gene>
<dbReference type="RefSeq" id="WP_123095539.1">
    <property type="nucleotide sequence ID" value="NZ_RIZG01000004.1"/>
</dbReference>
<dbReference type="Pfam" id="PF09839">
    <property type="entry name" value="DUF2066"/>
    <property type="match status" value="1"/>
</dbReference>
<protein>
    <submittedName>
        <fullName evidence="1">DUF2066 domain-containing protein</fullName>
    </submittedName>
</protein>
<dbReference type="EMBL" id="RIZG01000004">
    <property type="protein sequence ID" value="RNF51026.1"/>
    <property type="molecule type" value="Genomic_DNA"/>
</dbReference>
<dbReference type="Proteomes" id="UP000280507">
    <property type="component" value="Unassembled WGS sequence"/>
</dbReference>
<proteinExistence type="predicted"/>
<sequence>MNLRIFLLLMGILLIPAAYAVPVEGLYRAEIYLPVRASESQMLNEAFALAAEEVLIKVSGNKDAINGDLLRQAKAQASAWVSEHSVASLNELLPSENGLVPGKQIRVSFYQQSIDGFLSKNNLPVWGENRPSVLVWLVSDMDGVRQLSGSNAPSDVLNGFARLALSVGVPIYAPLLDDTDKSALTTFDVWGFFEDVIARASQRYRTDAVAALKVSRFARQVDGSLLVMLQQGQTERFSLSGDTMEALLDQAAVHLAKVFSSRFASVRNDASANQVSIQIVGIKSFASLDRVQSYFESIGVVRGVTLVKVDGDKVEFSVSIDGDQQKLFNSVALNDLLIDAPLNALDPDANRVKSYQYSGVN</sequence>
<name>A0A3M8Q4J2_9GAMM</name>
<reference evidence="1 2" key="1">
    <citation type="journal article" date="2012" name="Int. J. Syst. Evol. Microbiol.">
        <title>Marinomonas hwangdonensis sp. nov., isolated from seawater.</title>
        <authorList>
            <person name="Jung Y.T."/>
            <person name="Oh T.K."/>
            <person name="Yoon J.H."/>
        </authorList>
    </citation>
    <scope>NUCLEOTIDE SEQUENCE [LARGE SCALE GENOMIC DNA]</scope>
    <source>
        <strain evidence="1 2">HDW-15</strain>
    </source>
</reference>
<comment type="caution">
    <text evidence="1">The sequence shown here is derived from an EMBL/GenBank/DDBJ whole genome shotgun (WGS) entry which is preliminary data.</text>
</comment>
<evidence type="ECO:0000313" key="1">
    <source>
        <dbReference type="EMBL" id="RNF51026.1"/>
    </source>
</evidence>
<dbReference type="InterPro" id="IPR018642">
    <property type="entry name" value="DUF2066"/>
</dbReference>
<evidence type="ECO:0000313" key="2">
    <source>
        <dbReference type="Proteomes" id="UP000280507"/>
    </source>
</evidence>
<accession>A0A3M8Q4J2</accession>
<dbReference type="OrthoDB" id="6195299at2"/>
<organism evidence="1 2">
    <name type="scientific">Marinomonas hwangdonensis</name>
    <dbReference type="NCBI Taxonomy" id="1053647"/>
    <lineage>
        <taxon>Bacteria</taxon>
        <taxon>Pseudomonadati</taxon>
        <taxon>Pseudomonadota</taxon>
        <taxon>Gammaproteobacteria</taxon>
        <taxon>Oceanospirillales</taxon>
        <taxon>Oceanospirillaceae</taxon>
        <taxon>Marinomonas</taxon>
    </lineage>
</organism>